<name>A0A6C0CJT8_9ZZZZ</name>
<sequence>MSVPIGKTFEHMLFPNETKGILAISHVKRLAPTVFACLARNKNGNLVVMEADEKQGVSFYWLDLEPSYKAAARKAGKKHDRDEFGRLDHIAYGYTARKLGTGFVVALKQLPHHEIIVRFVNGKSKAYVREKDKEYLLDFIYVNQTGLVSYEVDAYVIDENNCNTRRTIRANP</sequence>
<accession>A0A6C0CJT8</accession>
<proteinExistence type="predicted"/>
<organism evidence="1">
    <name type="scientific">viral metagenome</name>
    <dbReference type="NCBI Taxonomy" id="1070528"/>
    <lineage>
        <taxon>unclassified sequences</taxon>
        <taxon>metagenomes</taxon>
        <taxon>organismal metagenomes</taxon>
    </lineage>
</organism>
<evidence type="ECO:0000313" key="1">
    <source>
        <dbReference type="EMBL" id="QHT05046.1"/>
    </source>
</evidence>
<reference evidence="1" key="1">
    <citation type="journal article" date="2020" name="Nature">
        <title>Giant virus diversity and host interactions through global metagenomics.</title>
        <authorList>
            <person name="Schulz F."/>
            <person name="Roux S."/>
            <person name="Paez-Espino D."/>
            <person name="Jungbluth S."/>
            <person name="Walsh D.A."/>
            <person name="Denef V.J."/>
            <person name="McMahon K.D."/>
            <person name="Konstantinidis K.T."/>
            <person name="Eloe-Fadrosh E.A."/>
            <person name="Kyrpides N.C."/>
            <person name="Woyke T."/>
        </authorList>
    </citation>
    <scope>NUCLEOTIDE SEQUENCE</scope>
    <source>
        <strain evidence="1">GVMAG-M-3300021354-14</strain>
    </source>
</reference>
<dbReference type="EMBL" id="MN739448">
    <property type="protein sequence ID" value="QHT05046.1"/>
    <property type="molecule type" value="Genomic_DNA"/>
</dbReference>
<protein>
    <submittedName>
        <fullName evidence="1">Uncharacterized protein</fullName>
    </submittedName>
</protein>
<dbReference type="AlphaFoldDB" id="A0A6C0CJT8"/>